<protein>
    <submittedName>
        <fullName evidence="3">Uncharacterized protein</fullName>
    </submittedName>
</protein>
<gene>
    <name evidence="3" type="ORF">DW322_06430</name>
</gene>
<evidence type="ECO:0000256" key="1">
    <source>
        <dbReference type="SAM" id="MobiDB-lite"/>
    </source>
</evidence>
<name>A0A6P2CBL0_9NOCA</name>
<dbReference type="AlphaFoldDB" id="A0A6P2CBL0"/>
<evidence type="ECO:0000313" key="4">
    <source>
        <dbReference type="Proteomes" id="UP000471120"/>
    </source>
</evidence>
<dbReference type="PROSITE" id="PS51318">
    <property type="entry name" value="TAT"/>
    <property type="match status" value="1"/>
</dbReference>
<dbReference type="Proteomes" id="UP000471120">
    <property type="component" value="Unassembled WGS sequence"/>
</dbReference>
<accession>A0A6P2CBL0</accession>
<organism evidence="3 4">
    <name type="scientific">Rhodococcus rhodnii</name>
    <dbReference type="NCBI Taxonomy" id="38312"/>
    <lineage>
        <taxon>Bacteria</taxon>
        <taxon>Bacillati</taxon>
        <taxon>Actinomycetota</taxon>
        <taxon>Actinomycetes</taxon>
        <taxon>Mycobacteriales</taxon>
        <taxon>Nocardiaceae</taxon>
        <taxon>Rhodococcus</taxon>
    </lineage>
</organism>
<evidence type="ECO:0000256" key="2">
    <source>
        <dbReference type="SAM" id="Phobius"/>
    </source>
</evidence>
<dbReference type="RefSeq" id="WP_010837692.1">
    <property type="nucleotide sequence ID" value="NZ_QRCM01000001.1"/>
</dbReference>
<dbReference type="EMBL" id="QRCM01000001">
    <property type="protein sequence ID" value="TXG89915.1"/>
    <property type="molecule type" value="Genomic_DNA"/>
</dbReference>
<keyword evidence="2" id="KW-0472">Membrane</keyword>
<keyword evidence="2" id="KW-1133">Transmembrane helix</keyword>
<comment type="caution">
    <text evidence="3">The sequence shown here is derived from an EMBL/GenBank/DDBJ whole genome shotgun (WGS) entry which is preliminary data.</text>
</comment>
<dbReference type="InterPro" id="IPR006311">
    <property type="entry name" value="TAT_signal"/>
</dbReference>
<reference evidence="3 4" key="1">
    <citation type="submission" date="2018-07" db="EMBL/GenBank/DDBJ databases">
        <title>Genome sequence of Rhodococcus rhodnii ATCC 35071 from Rhodnius prolixus.</title>
        <authorList>
            <person name="Patel V."/>
            <person name="Vogel K.J."/>
        </authorList>
    </citation>
    <scope>NUCLEOTIDE SEQUENCE [LARGE SCALE GENOMIC DNA]</scope>
    <source>
        <strain evidence="3 4">ATCC 35071</strain>
    </source>
</reference>
<feature type="region of interest" description="Disordered" evidence="1">
    <location>
        <begin position="198"/>
        <end position="218"/>
    </location>
</feature>
<proteinExistence type="predicted"/>
<sequence length="218" mass="22641">MTTPGWWRRLAALWSWALRRSFRPAAGAVALPGAAGSMAVPAAFAAATAVEVAVLHLVVPWLWLSVLLAGVSLWSVALLLGHVALDAVHPHTIDDAALTLRRHGEVVAEIAVCSLAGVVRRRSLSAETGIDGGTLTLAGTDGTNVEITLTEPVSARIPPAFSAPGARMPIDRVLLWLDDAPGAVETIRRAVTRAGAGRATISHPAPPAMDQSFGPPAT</sequence>
<keyword evidence="2" id="KW-0812">Transmembrane</keyword>
<evidence type="ECO:0000313" key="3">
    <source>
        <dbReference type="EMBL" id="TXG89915.1"/>
    </source>
</evidence>
<feature type="transmembrane region" description="Helical" evidence="2">
    <location>
        <begin position="61"/>
        <end position="81"/>
    </location>
</feature>